<dbReference type="PIRSF" id="PIRSF012526">
    <property type="entry name" value="CYTH_UCP012526"/>
    <property type="match status" value="1"/>
</dbReference>
<feature type="domain" description="CYTH" evidence="1">
    <location>
        <begin position="4"/>
        <end position="194"/>
    </location>
</feature>
<dbReference type="RefSeq" id="WP_071863191.1">
    <property type="nucleotide sequence ID" value="NZ_JBHLVS010000027.1"/>
</dbReference>
<dbReference type="InterPro" id="IPR023577">
    <property type="entry name" value="CYTH_domain"/>
</dbReference>
<dbReference type="EMBL" id="JXKM01000014">
    <property type="protein sequence ID" value="OJG34312.1"/>
    <property type="molecule type" value="Genomic_DNA"/>
</dbReference>
<dbReference type="Proteomes" id="UP000183700">
    <property type="component" value="Unassembled WGS sequence"/>
</dbReference>
<organism evidence="2 3">
    <name type="scientific">Enterococcus devriesei</name>
    <dbReference type="NCBI Taxonomy" id="319970"/>
    <lineage>
        <taxon>Bacteria</taxon>
        <taxon>Bacillati</taxon>
        <taxon>Bacillota</taxon>
        <taxon>Bacilli</taxon>
        <taxon>Lactobacillales</taxon>
        <taxon>Enterococcaceae</taxon>
        <taxon>Enterococcus</taxon>
    </lineage>
</organism>
<evidence type="ECO:0000313" key="3">
    <source>
        <dbReference type="Proteomes" id="UP000183700"/>
    </source>
</evidence>
<comment type="caution">
    <text evidence="2">The sequence shown here is derived from an EMBL/GenBank/DDBJ whole genome shotgun (WGS) entry which is preliminary data.</text>
</comment>
<gene>
    <name evidence="2" type="ORF">RV00_GL000844</name>
</gene>
<name>A0A1L8SR44_9ENTE</name>
<keyword evidence="3" id="KW-1185">Reference proteome</keyword>
<accession>A0A1L8SR44</accession>
<dbReference type="Pfam" id="PF01928">
    <property type="entry name" value="CYTH"/>
    <property type="match status" value="1"/>
</dbReference>
<dbReference type="InterPro" id="IPR009195">
    <property type="entry name" value="Uncharacterised_YjbK"/>
</dbReference>
<dbReference type="AlphaFoldDB" id="A0A1L8SR44"/>
<dbReference type="InterPro" id="IPR033469">
    <property type="entry name" value="CYTH-like_dom_sf"/>
</dbReference>
<dbReference type="PROSITE" id="PS51707">
    <property type="entry name" value="CYTH"/>
    <property type="match status" value="1"/>
</dbReference>
<dbReference type="SUPFAM" id="SSF55154">
    <property type="entry name" value="CYTH-like phosphatases"/>
    <property type="match status" value="1"/>
</dbReference>
<dbReference type="CDD" id="cd07762">
    <property type="entry name" value="CYTH-like_Pase_1"/>
    <property type="match status" value="1"/>
</dbReference>
<dbReference type="Gene3D" id="2.40.320.10">
    <property type="entry name" value="Hypothetical Protein Pfu-838710-001"/>
    <property type="match status" value="1"/>
</dbReference>
<reference evidence="2 3" key="1">
    <citation type="submission" date="2014-12" db="EMBL/GenBank/DDBJ databases">
        <title>Draft genome sequences of 29 type strains of Enterococci.</title>
        <authorList>
            <person name="Zhong Z."/>
            <person name="Sun Z."/>
            <person name="Liu W."/>
            <person name="Zhang W."/>
            <person name="Zhang H."/>
        </authorList>
    </citation>
    <scope>NUCLEOTIDE SEQUENCE [LARGE SCALE GENOMIC DNA]</scope>
    <source>
        <strain evidence="2 3">DSM 22802</strain>
    </source>
</reference>
<proteinExistence type="predicted"/>
<sequence length="202" mass="23860">MREEIEIEFKSMLTQSEYEHVFRFYQLSPSQTIKQTNLYYDTVDWQLKENHMGLRIRQFDKHAEATLKVPQAVGLLEVTDSLTTEQVEVALTKHRFAFDAKEILQRLDLLNINFNELRLIGKLTTQRGELNIPEGKLALDESWYSGQHDFELELEVPNEQFSLQDFKQFLHKFDLPYRATQNKIARAVAAQQQLDDRKEDPR</sequence>
<dbReference type="SMART" id="SM01118">
    <property type="entry name" value="CYTH"/>
    <property type="match status" value="1"/>
</dbReference>
<evidence type="ECO:0000313" key="2">
    <source>
        <dbReference type="EMBL" id="OJG34312.1"/>
    </source>
</evidence>
<dbReference type="STRING" id="319970.RV00_GL000844"/>
<dbReference type="OrthoDB" id="384378at2"/>
<evidence type="ECO:0000259" key="1">
    <source>
        <dbReference type="PROSITE" id="PS51707"/>
    </source>
</evidence>
<protein>
    <recommendedName>
        <fullName evidence="1">CYTH domain-containing protein</fullName>
    </recommendedName>
</protein>